<dbReference type="Proteomes" id="UP000424468">
    <property type="component" value="Chromosome"/>
</dbReference>
<feature type="transmembrane region" description="Helical" evidence="7">
    <location>
        <begin position="272"/>
        <end position="289"/>
    </location>
</feature>
<feature type="domain" description="ABC transmembrane type-1" evidence="8">
    <location>
        <begin position="194"/>
        <end position="395"/>
    </location>
</feature>
<protein>
    <submittedName>
        <fullName evidence="9">Oligopeptide ABC transporter permease</fullName>
    </submittedName>
</protein>
<reference evidence="9 10" key="1">
    <citation type="submission" date="2019-11" db="EMBL/GenBank/DDBJ databases">
        <title>Complete genome sequence of Spiroplasma tabanidicola TAUS-1 (DSM 22603).</title>
        <authorList>
            <person name="Huang C.-T."/>
            <person name="Lin Y.-C."/>
            <person name="Kuo C.-H."/>
        </authorList>
    </citation>
    <scope>NUCLEOTIDE SEQUENCE [LARGE SCALE GENOMIC DNA]</scope>
    <source>
        <strain evidence="9 10">TAUS-1</strain>
    </source>
</reference>
<dbReference type="SUPFAM" id="SSF161098">
    <property type="entry name" value="MetI-like"/>
    <property type="match status" value="1"/>
</dbReference>
<gene>
    <name evidence="9" type="primary">oppB</name>
    <name evidence="9" type="ORF">STABA_v1c07930</name>
</gene>
<keyword evidence="5 7" id="KW-1133">Transmembrane helix</keyword>
<dbReference type="CDD" id="cd06261">
    <property type="entry name" value="TM_PBP2"/>
    <property type="match status" value="1"/>
</dbReference>
<feature type="transmembrane region" description="Helical" evidence="7">
    <location>
        <begin position="373"/>
        <end position="398"/>
    </location>
</feature>
<sequence>MKNDLTSQNELIEQDLQSVFDRIELKDEIGKTKVPIYKKLGYLYAKFNSGRREFLAKTPLLSYSVKRILYAFLTFYLAVAVVYVLMVAFLKDDALLSDYDPIKNPIKPNTPEFYDLIENKRKAFGLYGSMIKQVLIFWRNITPFIPKTIMEVTKVSSTGVYGNETKKWFWLGMIMNGTNGNLYNSVLDTFKDAMPISFILGFSSTIITYLIGVPMGIVMARFKEKPLDNSLNWIFLGFTAVPSVIIVSIYWTVTVKYFNSAGVWDMNDYTKFVAIFALVILGVPGLSIITRRFIIDEMTADYTKFAQSKGLSNSYVFYIHIFRNAGIRIIRTIPASIIYSLFGSSILVEQFYVAPGMSKYILKGVGTNDIYIVLGYIVLSAGIGIFVSLLSDLLMAVLDPRVKLSKK</sequence>
<evidence type="ECO:0000313" key="10">
    <source>
        <dbReference type="Proteomes" id="UP000424468"/>
    </source>
</evidence>
<dbReference type="PANTHER" id="PTHR30465">
    <property type="entry name" value="INNER MEMBRANE ABC TRANSPORTER"/>
    <property type="match status" value="1"/>
</dbReference>
<dbReference type="EMBL" id="CP046276">
    <property type="protein sequence ID" value="QGS52149.1"/>
    <property type="molecule type" value="Genomic_DNA"/>
</dbReference>
<dbReference type="GO" id="GO:0005886">
    <property type="term" value="C:plasma membrane"/>
    <property type="evidence" value="ECO:0007669"/>
    <property type="project" value="UniProtKB-SubCell"/>
</dbReference>
<evidence type="ECO:0000256" key="6">
    <source>
        <dbReference type="ARBA" id="ARBA00023136"/>
    </source>
</evidence>
<dbReference type="NCBIfam" id="NF043081">
    <property type="entry name" value="MMSYN1_0165"/>
    <property type="match status" value="1"/>
</dbReference>
<evidence type="ECO:0000256" key="2">
    <source>
        <dbReference type="ARBA" id="ARBA00022448"/>
    </source>
</evidence>
<organism evidence="9 10">
    <name type="scientific">Spiroplasma tabanidicola</name>
    <dbReference type="NCBI Taxonomy" id="324079"/>
    <lineage>
        <taxon>Bacteria</taxon>
        <taxon>Bacillati</taxon>
        <taxon>Mycoplasmatota</taxon>
        <taxon>Mollicutes</taxon>
        <taxon>Entomoplasmatales</taxon>
        <taxon>Spiroplasmataceae</taxon>
        <taxon>Spiroplasma</taxon>
    </lineage>
</organism>
<evidence type="ECO:0000256" key="1">
    <source>
        <dbReference type="ARBA" id="ARBA00004651"/>
    </source>
</evidence>
<dbReference type="KEGG" id="stab:STABA_v1c07930"/>
<keyword evidence="2 7" id="KW-0813">Transport</keyword>
<comment type="subcellular location">
    <subcellularLocation>
        <location evidence="1 7">Cell membrane</location>
        <topology evidence="1 7">Multi-pass membrane protein</topology>
    </subcellularLocation>
</comment>
<comment type="similarity">
    <text evidence="7">Belongs to the binding-protein-dependent transport system permease family.</text>
</comment>
<proteinExistence type="inferred from homology"/>
<dbReference type="PROSITE" id="PS50928">
    <property type="entry name" value="ABC_TM1"/>
    <property type="match status" value="1"/>
</dbReference>
<feature type="transmembrane region" description="Helical" evidence="7">
    <location>
        <begin position="196"/>
        <end position="219"/>
    </location>
</feature>
<evidence type="ECO:0000313" key="9">
    <source>
        <dbReference type="EMBL" id="QGS52149.1"/>
    </source>
</evidence>
<dbReference type="Gene3D" id="1.10.3720.10">
    <property type="entry name" value="MetI-like"/>
    <property type="match status" value="1"/>
</dbReference>
<feature type="transmembrane region" description="Helical" evidence="7">
    <location>
        <begin position="68"/>
        <end position="90"/>
    </location>
</feature>
<evidence type="ECO:0000259" key="8">
    <source>
        <dbReference type="PROSITE" id="PS50928"/>
    </source>
</evidence>
<evidence type="ECO:0000256" key="3">
    <source>
        <dbReference type="ARBA" id="ARBA00022475"/>
    </source>
</evidence>
<dbReference type="InterPro" id="IPR035906">
    <property type="entry name" value="MetI-like_sf"/>
</dbReference>
<dbReference type="AlphaFoldDB" id="A0A6I6C9L7"/>
<dbReference type="Pfam" id="PF00528">
    <property type="entry name" value="BPD_transp_1"/>
    <property type="match status" value="1"/>
</dbReference>
<feature type="transmembrane region" description="Helical" evidence="7">
    <location>
        <begin position="333"/>
        <end position="353"/>
    </location>
</feature>
<dbReference type="OrthoDB" id="9773221at2"/>
<feature type="transmembrane region" description="Helical" evidence="7">
    <location>
        <begin position="231"/>
        <end position="252"/>
    </location>
</feature>
<dbReference type="PANTHER" id="PTHR30465:SF0">
    <property type="entry name" value="OLIGOPEPTIDE TRANSPORT SYSTEM PERMEASE PROTEIN APPB"/>
    <property type="match status" value="1"/>
</dbReference>
<keyword evidence="3" id="KW-1003">Cell membrane</keyword>
<evidence type="ECO:0000256" key="4">
    <source>
        <dbReference type="ARBA" id="ARBA00022692"/>
    </source>
</evidence>
<accession>A0A6I6C9L7</accession>
<dbReference type="InterPro" id="IPR000515">
    <property type="entry name" value="MetI-like"/>
</dbReference>
<dbReference type="GO" id="GO:0055085">
    <property type="term" value="P:transmembrane transport"/>
    <property type="evidence" value="ECO:0007669"/>
    <property type="project" value="InterPro"/>
</dbReference>
<name>A0A6I6C9L7_9MOLU</name>
<keyword evidence="10" id="KW-1185">Reference proteome</keyword>
<evidence type="ECO:0000256" key="5">
    <source>
        <dbReference type="ARBA" id="ARBA00022989"/>
    </source>
</evidence>
<evidence type="ECO:0000256" key="7">
    <source>
        <dbReference type="RuleBase" id="RU363032"/>
    </source>
</evidence>
<dbReference type="RefSeq" id="WP_156006816.1">
    <property type="nucleotide sequence ID" value="NZ_CP046276.1"/>
</dbReference>
<keyword evidence="4 7" id="KW-0812">Transmembrane</keyword>
<keyword evidence="6 7" id="KW-0472">Membrane</keyword>